<dbReference type="SUPFAM" id="SSF53187">
    <property type="entry name" value="Zn-dependent exopeptidases"/>
    <property type="match status" value="1"/>
</dbReference>
<dbReference type="OrthoDB" id="1521787at2"/>
<dbReference type="InterPro" id="IPR045175">
    <property type="entry name" value="M28_fam"/>
</dbReference>
<accession>A0A1G9RLJ2</accession>
<dbReference type="InterPro" id="IPR007484">
    <property type="entry name" value="Peptidase_M28"/>
</dbReference>
<evidence type="ECO:0000256" key="2">
    <source>
        <dbReference type="ARBA" id="ARBA00022670"/>
    </source>
</evidence>
<keyword evidence="1" id="KW-0031">Aminopeptidase</keyword>
<feature type="signal peptide" evidence="7">
    <location>
        <begin position="1"/>
        <end position="22"/>
    </location>
</feature>
<organism evidence="9 10">
    <name type="scientific">Catalinimonas alkaloidigena</name>
    <dbReference type="NCBI Taxonomy" id="1075417"/>
    <lineage>
        <taxon>Bacteria</taxon>
        <taxon>Pseudomonadati</taxon>
        <taxon>Bacteroidota</taxon>
        <taxon>Cytophagia</taxon>
        <taxon>Cytophagales</taxon>
        <taxon>Catalimonadaceae</taxon>
        <taxon>Catalinimonas</taxon>
    </lineage>
</organism>
<dbReference type="Gene3D" id="3.40.630.10">
    <property type="entry name" value="Zn peptidases"/>
    <property type="match status" value="1"/>
</dbReference>
<keyword evidence="6" id="KW-0862">Zinc</keyword>
<evidence type="ECO:0000256" key="1">
    <source>
        <dbReference type="ARBA" id="ARBA00022438"/>
    </source>
</evidence>
<dbReference type="GO" id="GO:0004177">
    <property type="term" value="F:aminopeptidase activity"/>
    <property type="evidence" value="ECO:0007669"/>
    <property type="project" value="UniProtKB-KW"/>
</dbReference>
<dbReference type="PANTHER" id="PTHR12147">
    <property type="entry name" value="METALLOPEPTIDASE M28 FAMILY MEMBER"/>
    <property type="match status" value="1"/>
</dbReference>
<keyword evidence="5" id="KW-0378">Hydrolase</keyword>
<dbReference type="InterPro" id="IPR046450">
    <property type="entry name" value="PA_dom_sf"/>
</dbReference>
<reference evidence="9 10" key="1">
    <citation type="submission" date="2016-10" db="EMBL/GenBank/DDBJ databases">
        <authorList>
            <person name="de Groot N.N."/>
        </authorList>
    </citation>
    <scope>NUCLEOTIDE SEQUENCE [LARGE SCALE GENOMIC DNA]</scope>
    <source>
        <strain evidence="9 10">DSM 25186</strain>
    </source>
</reference>
<dbReference type="Pfam" id="PF04389">
    <property type="entry name" value="Peptidase_M28"/>
    <property type="match status" value="1"/>
</dbReference>
<evidence type="ECO:0000313" key="9">
    <source>
        <dbReference type="EMBL" id="SDM23920.1"/>
    </source>
</evidence>
<sequence length="493" mass="52793">MLRARSLLLLLSGAFLYQPLWAQKAASTVDAFVQPAQVKSHIEFLAADELRGRATGTPENAIAARYLAEQYQAMGLLTPPGLDDYLQPVALLKRVPPTSATLTLGREAFQLNQDLIFTSARAGQYAGPVLFVGYGMPEDLAGKDVKGKILVAQAGTADPKQPFYHITAQKKEAASQAGARALIEVYTPQAIPWAGLLSYFGHTAFTPVPENAAQPLPAAWLLDDDGSLLDRLRAATDLTGSLTLAGAYEGEVTVPNVVGWIKGSDPALRDQYLVLSAHFDHIGVQAASDGGDSIYNGARDNALGVTAMLSTAAYFAKHPPKRSVVFLACNAEEVGLLGSAWYAAHPLFPLKQTVFDLNSDGAGYNDTSKVTIIGFNRTSVTDLLTQSAAAYGLEAIDDPVPAQNLYDRSDNVSFAAQGVPSVNYAPGTTAFDEALMKYYHQAADEPASLDYDYVVKFTKAFVLTAEQIANQTKKPSWTKGDKYEAAGKALYGK</sequence>
<evidence type="ECO:0000256" key="4">
    <source>
        <dbReference type="ARBA" id="ARBA00022729"/>
    </source>
</evidence>
<evidence type="ECO:0000313" key="10">
    <source>
        <dbReference type="Proteomes" id="UP000198510"/>
    </source>
</evidence>
<dbReference type="Gene3D" id="3.50.30.30">
    <property type="match status" value="1"/>
</dbReference>
<proteinExistence type="predicted"/>
<dbReference type="Proteomes" id="UP000198510">
    <property type="component" value="Unassembled WGS sequence"/>
</dbReference>
<dbReference type="GO" id="GO:0008235">
    <property type="term" value="F:metalloexopeptidase activity"/>
    <property type="evidence" value="ECO:0007669"/>
    <property type="project" value="InterPro"/>
</dbReference>
<dbReference type="GO" id="GO:0006508">
    <property type="term" value="P:proteolysis"/>
    <property type="evidence" value="ECO:0007669"/>
    <property type="project" value="UniProtKB-KW"/>
</dbReference>
<evidence type="ECO:0000256" key="3">
    <source>
        <dbReference type="ARBA" id="ARBA00022723"/>
    </source>
</evidence>
<protein>
    <submittedName>
        <fullName evidence="9">Peptidase family M28</fullName>
    </submittedName>
</protein>
<dbReference type="GO" id="GO:0046872">
    <property type="term" value="F:metal ion binding"/>
    <property type="evidence" value="ECO:0007669"/>
    <property type="project" value="UniProtKB-KW"/>
</dbReference>
<feature type="domain" description="Peptidase M28" evidence="8">
    <location>
        <begin position="256"/>
        <end position="461"/>
    </location>
</feature>
<keyword evidence="2" id="KW-0645">Protease</keyword>
<dbReference type="PANTHER" id="PTHR12147:SF56">
    <property type="entry name" value="AMINOPEPTIDASE YDR415C-RELATED"/>
    <property type="match status" value="1"/>
</dbReference>
<keyword evidence="4 7" id="KW-0732">Signal</keyword>
<dbReference type="EMBL" id="FNFO01000011">
    <property type="protein sequence ID" value="SDM23920.1"/>
    <property type="molecule type" value="Genomic_DNA"/>
</dbReference>
<feature type="chain" id="PRO_5011518319" evidence="7">
    <location>
        <begin position="23"/>
        <end position="493"/>
    </location>
</feature>
<dbReference type="SUPFAM" id="SSF52025">
    <property type="entry name" value="PA domain"/>
    <property type="match status" value="1"/>
</dbReference>
<keyword evidence="3" id="KW-0479">Metal-binding</keyword>
<evidence type="ECO:0000259" key="8">
    <source>
        <dbReference type="Pfam" id="PF04389"/>
    </source>
</evidence>
<evidence type="ECO:0000256" key="6">
    <source>
        <dbReference type="ARBA" id="ARBA00022833"/>
    </source>
</evidence>
<dbReference type="RefSeq" id="WP_089686814.1">
    <property type="nucleotide sequence ID" value="NZ_FNFO01000011.1"/>
</dbReference>
<gene>
    <name evidence="9" type="ORF">SAMN05421823_111192</name>
</gene>
<name>A0A1G9RLJ2_9BACT</name>
<evidence type="ECO:0000256" key="5">
    <source>
        <dbReference type="ARBA" id="ARBA00022801"/>
    </source>
</evidence>
<dbReference type="STRING" id="1075417.SAMN05421823_111192"/>
<evidence type="ECO:0000256" key="7">
    <source>
        <dbReference type="SAM" id="SignalP"/>
    </source>
</evidence>
<keyword evidence="10" id="KW-1185">Reference proteome</keyword>
<dbReference type="AlphaFoldDB" id="A0A1G9RLJ2"/>